<dbReference type="EMBL" id="CP020477">
    <property type="protein sequence ID" value="ARM76484.1"/>
    <property type="molecule type" value="Genomic_DNA"/>
</dbReference>
<gene>
    <name evidence="3" type="ORF">B6F84_10935</name>
</gene>
<evidence type="ECO:0000313" key="3">
    <source>
        <dbReference type="EMBL" id="ARM76484.1"/>
    </source>
</evidence>
<dbReference type="RefSeq" id="WP_148692274.1">
    <property type="nucleotide sequence ID" value="NZ_CP020477.1"/>
</dbReference>
<evidence type="ECO:0000313" key="4">
    <source>
        <dbReference type="Proteomes" id="UP000193404"/>
    </source>
</evidence>
<name>A0A1W6K216_9CREN</name>
<proteinExistence type="predicted"/>
<evidence type="ECO:0000259" key="2">
    <source>
        <dbReference type="Pfam" id="PF18481"/>
    </source>
</evidence>
<protein>
    <recommendedName>
        <fullName evidence="5">DUF434 domain-containing protein</fullName>
    </recommendedName>
</protein>
<reference evidence="3 4" key="1">
    <citation type="submission" date="2017-03" db="EMBL/GenBank/DDBJ databases">
        <title>Sulfur activation and transportation mechanism of thermophilic Archaea Acidianus manzaensis YN-25.</title>
        <authorList>
            <person name="Ma Y."/>
            <person name="Yang Y."/>
            <person name="Xia J."/>
        </authorList>
    </citation>
    <scope>NUCLEOTIDE SEQUENCE [LARGE SCALE GENOMIC DNA]</scope>
    <source>
        <strain evidence="3 4">YN-25</strain>
    </source>
</reference>
<dbReference type="PANTHER" id="PTHR42252:SF1">
    <property type="entry name" value="DUF434 DOMAIN-CONTAINING PROTEIN"/>
    <property type="match status" value="1"/>
</dbReference>
<keyword evidence="4" id="KW-1185">Reference proteome</keyword>
<feature type="domain" description="DUF5616" evidence="2">
    <location>
        <begin position="66"/>
        <end position="194"/>
    </location>
</feature>
<dbReference type="Pfam" id="PF18481">
    <property type="entry name" value="DUF5616"/>
    <property type="match status" value="1"/>
</dbReference>
<evidence type="ECO:0008006" key="5">
    <source>
        <dbReference type="Google" id="ProtNLM"/>
    </source>
</evidence>
<dbReference type="Pfam" id="PF04256">
    <property type="entry name" value="DUF434"/>
    <property type="match status" value="1"/>
</dbReference>
<dbReference type="AlphaFoldDB" id="A0A1W6K216"/>
<organism evidence="3 4">
    <name type="scientific">Acidianus manzaensis</name>
    <dbReference type="NCBI Taxonomy" id="282676"/>
    <lineage>
        <taxon>Archaea</taxon>
        <taxon>Thermoproteota</taxon>
        <taxon>Thermoprotei</taxon>
        <taxon>Sulfolobales</taxon>
        <taxon>Sulfolobaceae</taxon>
        <taxon>Acidianus</taxon>
    </lineage>
</organism>
<dbReference type="PANTHER" id="PTHR42252">
    <property type="entry name" value="DUF5616 DOMAIN-CONTAINING PROTEIN"/>
    <property type="match status" value="1"/>
</dbReference>
<dbReference type="InterPro" id="IPR007368">
    <property type="entry name" value="DUF434"/>
</dbReference>
<evidence type="ECO:0000259" key="1">
    <source>
        <dbReference type="Pfam" id="PF04256"/>
    </source>
</evidence>
<dbReference type="KEGG" id="aman:B6F84_10935"/>
<sequence>MISKTKLKEAYIDYKFLLNRGYNRKSALDLVTSRYILTQKERLLLYRCTHSDKEIENIKLKLFLSKKLIIDGFNVAITILNALDNDEAFICDDGFVRDLGIGKKKDDSRILDILILFSEFCFSMGIVELIIILDSQISHSGEIMKNLKTRKINAKLEKTADKEIVIREAENDDYSIISNDFLILEKAKRIHDMIGLFIKEYVDLPQIPDDL</sequence>
<accession>A0A1W6K216</accession>
<dbReference type="GeneID" id="41591446"/>
<dbReference type="Proteomes" id="UP000193404">
    <property type="component" value="Chromosome"/>
</dbReference>
<dbReference type="STRING" id="282676.B6F84_10935"/>
<feature type="domain" description="DUF434" evidence="1">
    <location>
        <begin position="6"/>
        <end position="61"/>
    </location>
</feature>
<dbReference type="OrthoDB" id="60095at2157"/>
<dbReference type="InterPro" id="IPR041652">
    <property type="entry name" value="DUF5616"/>
</dbReference>